<dbReference type="Proteomes" id="UP000529417">
    <property type="component" value="Unassembled WGS sequence"/>
</dbReference>
<dbReference type="InterPro" id="IPR018022">
    <property type="entry name" value="IPT"/>
</dbReference>
<organism evidence="14 15">
    <name type="scientific">Rhabdonatronobacter sediminivivens</name>
    <dbReference type="NCBI Taxonomy" id="2743469"/>
    <lineage>
        <taxon>Bacteria</taxon>
        <taxon>Pseudomonadati</taxon>
        <taxon>Pseudomonadota</taxon>
        <taxon>Alphaproteobacteria</taxon>
        <taxon>Rhodobacterales</taxon>
        <taxon>Paracoccaceae</taxon>
        <taxon>Rhabdonatronobacter</taxon>
    </lineage>
</organism>
<protein>
    <recommendedName>
        <fullName evidence="10">tRNA dimethylallyltransferase</fullName>
        <ecNumber evidence="10">2.5.1.75</ecNumber>
    </recommendedName>
    <alternativeName>
        <fullName evidence="10">Dimethylallyl diphosphate:tRNA dimethylallyltransferase</fullName>
        <shortName evidence="10">DMAPP:tRNA dimethylallyltransferase</shortName>
        <shortName evidence="10">DMATase</shortName>
    </alternativeName>
    <alternativeName>
        <fullName evidence="10">Isopentenyl-diphosphate:tRNA isopentenyltransferase</fullName>
        <shortName evidence="10">IPP transferase</shortName>
        <shortName evidence="10">IPPT</shortName>
        <shortName evidence="10">IPTase</shortName>
    </alternativeName>
</protein>
<dbReference type="Gene3D" id="3.40.50.300">
    <property type="entry name" value="P-loop containing nucleotide triphosphate hydrolases"/>
    <property type="match status" value="1"/>
</dbReference>
<feature type="site" description="Interaction with substrate tRNA" evidence="10">
    <location>
        <position position="109"/>
    </location>
</feature>
<evidence type="ECO:0000256" key="5">
    <source>
        <dbReference type="ARBA" id="ARBA00022694"/>
    </source>
</evidence>
<dbReference type="EMBL" id="JACBXS010000004">
    <property type="protein sequence ID" value="NYS23951.1"/>
    <property type="molecule type" value="Genomic_DNA"/>
</dbReference>
<evidence type="ECO:0000313" key="14">
    <source>
        <dbReference type="EMBL" id="NYS23951.1"/>
    </source>
</evidence>
<dbReference type="Gene3D" id="1.10.20.140">
    <property type="match status" value="1"/>
</dbReference>
<comment type="caution">
    <text evidence="14">The sequence shown here is derived from an EMBL/GenBank/DDBJ whole genome shotgun (WGS) entry which is preliminary data.</text>
</comment>
<gene>
    <name evidence="10 14" type="primary">miaA</name>
    <name evidence="14" type="ORF">HUK65_03025</name>
</gene>
<dbReference type="GO" id="GO:0006400">
    <property type="term" value="P:tRNA modification"/>
    <property type="evidence" value="ECO:0007669"/>
    <property type="project" value="TreeGrafter"/>
</dbReference>
<comment type="cofactor">
    <cofactor evidence="1 10">
        <name>Mg(2+)</name>
        <dbReference type="ChEBI" id="CHEBI:18420"/>
    </cofactor>
</comment>
<evidence type="ECO:0000256" key="9">
    <source>
        <dbReference type="ARBA" id="ARBA00049563"/>
    </source>
</evidence>
<dbReference type="GO" id="GO:0052381">
    <property type="term" value="F:tRNA dimethylallyltransferase activity"/>
    <property type="evidence" value="ECO:0007669"/>
    <property type="project" value="UniProtKB-UniRule"/>
</dbReference>
<dbReference type="GO" id="GO:0005524">
    <property type="term" value="F:ATP binding"/>
    <property type="evidence" value="ECO:0007669"/>
    <property type="project" value="UniProtKB-UniRule"/>
</dbReference>
<feature type="binding site" evidence="10">
    <location>
        <begin position="25"/>
        <end position="30"/>
    </location>
    <ligand>
        <name>substrate</name>
    </ligand>
</feature>
<dbReference type="PANTHER" id="PTHR11088">
    <property type="entry name" value="TRNA DIMETHYLALLYLTRANSFERASE"/>
    <property type="match status" value="1"/>
</dbReference>
<dbReference type="InterPro" id="IPR039657">
    <property type="entry name" value="Dimethylallyltransferase"/>
</dbReference>
<keyword evidence="5 10" id="KW-0819">tRNA processing</keyword>
<keyword evidence="6 10" id="KW-0547">Nucleotide-binding</keyword>
<proteinExistence type="inferred from homology"/>
<keyword evidence="8 10" id="KW-0460">Magnesium</keyword>
<name>A0A7Z0HX64_9RHOB</name>
<feature type="site" description="Interaction with substrate tRNA" evidence="10">
    <location>
        <position position="131"/>
    </location>
</feature>
<evidence type="ECO:0000256" key="11">
    <source>
        <dbReference type="RuleBase" id="RU003783"/>
    </source>
</evidence>
<comment type="function">
    <text evidence="2 10 12">Catalyzes the transfer of a dimethylallyl group onto the adenine at position 37 in tRNAs that read codons beginning with uridine, leading to the formation of N6-(dimethylallyl)adenosine (i(6)A).</text>
</comment>
<evidence type="ECO:0000256" key="13">
    <source>
        <dbReference type="RuleBase" id="RU003785"/>
    </source>
</evidence>
<evidence type="ECO:0000313" key="15">
    <source>
        <dbReference type="Proteomes" id="UP000529417"/>
    </source>
</evidence>
<evidence type="ECO:0000256" key="10">
    <source>
        <dbReference type="HAMAP-Rule" id="MF_00185"/>
    </source>
</evidence>
<dbReference type="InterPro" id="IPR027417">
    <property type="entry name" value="P-loop_NTPase"/>
</dbReference>
<dbReference type="PANTHER" id="PTHR11088:SF60">
    <property type="entry name" value="TRNA DIMETHYLALLYLTRANSFERASE"/>
    <property type="match status" value="1"/>
</dbReference>
<dbReference type="EC" id="2.5.1.75" evidence="10"/>
<accession>A0A7Z0HX64</accession>
<reference evidence="14 15" key="1">
    <citation type="journal article" date="2000" name="Arch. Microbiol.">
        <title>Rhodobaca bogoriensis gen. nov. and sp. nov., an alkaliphilic purple nonsulfur bacterium from African Rift Valley soda lakes.</title>
        <authorList>
            <person name="Milford A.D."/>
            <person name="Achenbach L.A."/>
            <person name="Jung D.O."/>
            <person name="Madigan M.T."/>
        </authorList>
    </citation>
    <scope>NUCLEOTIDE SEQUENCE [LARGE SCALE GENOMIC DNA]</scope>
    <source>
        <strain evidence="14 15">2376</strain>
    </source>
</reference>
<comment type="catalytic activity">
    <reaction evidence="9 10 11">
        <text>adenosine(37) in tRNA + dimethylallyl diphosphate = N(6)-dimethylallyladenosine(37) in tRNA + diphosphate</text>
        <dbReference type="Rhea" id="RHEA:26482"/>
        <dbReference type="Rhea" id="RHEA-COMP:10162"/>
        <dbReference type="Rhea" id="RHEA-COMP:10375"/>
        <dbReference type="ChEBI" id="CHEBI:33019"/>
        <dbReference type="ChEBI" id="CHEBI:57623"/>
        <dbReference type="ChEBI" id="CHEBI:74411"/>
        <dbReference type="ChEBI" id="CHEBI:74415"/>
        <dbReference type="EC" id="2.5.1.75"/>
    </reaction>
</comment>
<dbReference type="HAMAP" id="MF_00185">
    <property type="entry name" value="IPP_trans"/>
    <property type="match status" value="1"/>
</dbReference>
<evidence type="ECO:0000256" key="3">
    <source>
        <dbReference type="ARBA" id="ARBA00005842"/>
    </source>
</evidence>
<evidence type="ECO:0000256" key="7">
    <source>
        <dbReference type="ARBA" id="ARBA00022840"/>
    </source>
</evidence>
<comment type="caution">
    <text evidence="10">Lacks conserved residue(s) required for the propagation of feature annotation.</text>
</comment>
<dbReference type="AlphaFoldDB" id="A0A7Z0HX64"/>
<evidence type="ECO:0000256" key="6">
    <source>
        <dbReference type="ARBA" id="ARBA00022741"/>
    </source>
</evidence>
<evidence type="ECO:0000256" key="1">
    <source>
        <dbReference type="ARBA" id="ARBA00001946"/>
    </source>
</evidence>
<evidence type="ECO:0000256" key="2">
    <source>
        <dbReference type="ARBA" id="ARBA00003213"/>
    </source>
</evidence>
<keyword evidence="15" id="KW-1185">Reference proteome</keyword>
<evidence type="ECO:0000256" key="12">
    <source>
        <dbReference type="RuleBase" id="RU003784"/>
    </source>
</evidence>
<evidence type="ECO:0000256" key="4">
    <source>
        <dbReference type="ARBA" id="ARBA00022679"/>
    </source>
</evidence>
<evidence type="ECO:0000256" key="8">
    <source>
        <dbReference type="ARBA" id="ARBA00022842"/>
    </source>
</evidence>
<comment type="subunit">
    <text evidence="10">Monomer.</text>
</comment>
<feature type="binding site" evidence="10">
    <location>
        <begin position="23"/>
        <end position="30"/>
    </location>
    <ligand>
        <name>ATP</name>
        <dbReference type="ChEBI" id="CHEBI:30616"/>
    </ligand>
</feature>
<keyword evidence="7 10" id="KW-0067">ATP-binding</keyword>
<dbReference type="Pfam" id="PF01715">
    <property type="entry name" value="IPPT"/>
    <property type="match status" value="1"/>
</dbReference>
<dbReference type="RefSeq" id="WP_179904644.1">
    <property type="nucleotide sequence ID" value="NZ_JACBXS010000004.1"/>
</dbReference>
<dbReference type="NCBIfam" id="TIGR00174">
    <property type="entry name" value="miaA"/>
    <property type="match status" value="1"/>
</dbReference>
<sequence length="297" mass="31832">MSGAQPPWPGPDPDPARPVLLAGPTASGKSALALGLALRQGRAVVNADALQVYGMWRVLTARPSRAETRQVPHLLYGHVGRGDYSVGHWLREVAALLRDHPNPVIVGGTGLYFNALTRGLAPIPPVPAAVRDRATARLRAEGPGALLAELDAATAAQIDRANPARIQRAWEVLSATGRGLADWQADTPAPLLPLSAVAAALVLRPDPEWLGARIDSRFDTMLAQGALEEVRAVLADWDPAAPWARAIGAPELVAHLQGHMSLSQARDAAIRATRQYAKRQRTWFRNRMAGWQGVTLP</sequence>
<comment type="similarity">
    <text evidence="3 10 13">Belongs to the IPP transferase family.</text>
</comment>
<dbReference type="SUPFAM" id="SSF52540">
    <property type="entry name" value="P-loop containing nucleoside triphosphate hydrolases"/>
    <property type="match status" value="2"/>
</dbReference>
<keyword evidence="4 10" id="KW-0808">Transferase</keyword>